<sequence>MASRQASDPKAEAFFSPKNEGMLQRVLYSDICRRVGGDLNEKQATRLMKTVKHYMGEIYRVNASSQSMQAMNTEVLQIVLPDYMMYMERASSSSNRSVVADIERGPFGPNGPREAPVEVAGAIEDDRVARSQMDVGAAFTQLQTARQNANKTKMPEMQDFRLSLKDDGPVPMDVFEKIKQDREAEAQRVSLLQTANAVTANAVTAAKAPGSQQRFAEATDMFARNRRRAEEESEQAFAELERSQLQARAAAAAESQQTLPMPPDMRGLFLGDRQSLDRRLNRPSASPMEANESAGNPTLALGDAMRDSMGGSQQMIITREPSTMAYKETELNLFVYSGDRDWVSNSTETRYNFSVSFDPGNMPVGLRLSPTSTVKFRNIVRIELVKAIMPGESLDYSLVTRGYSGGATYSNPYNINVLSFPYVQLNIPELDNNVYGTNLSANASFGMLQYDANWIYDTNNATARGYFAMIPKFLKCQKVYQPTPLATLQKLTFNFQRPDGTPLSTIPDTLNISQITSSKSYTINNTFPYGYDANVEQSVSAAYYMIQTSTYFNNLTFSVGDRILMQNVVWTVPPSGAAAASTVQQTQALLNYLQGSSGLLVVATGYVNSNGIKNAAGITLGANTQGYCNVIIVRGIFSDPTTGATTTLSLAGVSDSAYPANPANPPLLTDYLLNSPCVAGRILNQSHQVQIALRVITREMDSTSVIRPDNL</sequence>
<organism evidence="2">
    <name type="scientific">viral metagenome</name>
    <dbReference type="NCBI Taxonomy" id="1070528"/>
    <lineage>
        <taxon>unclassified sequences</taxon>
        <taxon>metagenomes</taxon>
        <taxon>organismal metagenomes</taxon>
    </lineage>
</organism>
<reference evidence="2" key="1">
    <citation type="journal article" date="2020" name="Nature">
        <title>Giant virus diversity and host interactions through global metagenomics.</title>
        <authorList>
            <person name="Schulz F."/>
            <person name="Roux S."/>
            <person name="Paez-Espino D."/>
            <person name="Jungbluth S."/>
            <person name="Walsh D.A."/>
            <person name="Denef V.J."/>
            <person name="McMahon K.D."/>
            <person name="Konstantinidis K.T."/>
            <person name="Eloe-Fadrosh E.A."/>
            <person name="Kyrpides N.C."/>
            <person name="Woyke T."/>
        </authorList>
    </citation>
    <scope>NUCLEOTIDE SEQUENCE</scope>
    <source>
        <strain evidence="2">GVMAG-S-3300013006-138</strain>
    </source>
</reference>
<evidence type="ECO:0000256" key="1">
    <source>
        <dbReference type="SAM" id="MobiDB-lite"/>
    </source>
</evidence>
<name>A0A6C0KPA4_9ZZZZ</name>
<dbReference type="EMBL" id="MN740925">
    <property type="protein sequence ID" value="QHU18194.1"/>
    <property type="molecule type" value="Genomic_DNA"/>
</dbReference>
<accession>A0A6C0KPA4</accession>
<protein>
    <submittedName>
        <fullName evidence="2">Uncharacterized protein</fullName>
    </submittedName>
</protein>
<dbReference type="AlphaFoldDB" id="A0A6C0KPA4"/>
<evidence type="ECO:0000313" key="2">
    <source>
        <dbReference type="EMBL" id="QHU18194.1"/>
    </source>
</evidence>
<proteinExistence type="predicted"/>
<feature type="region of interest" description="Disordered" evidence="1">
    <location>
        <begin position="279"/>
        <end position="306"/>
    </location>
</feature>